<gene>
    <name evidence="2" type="ORF">TNIN_227161</name>
</gene>
<accession>A0A8X6YN07</accession>
<evidence type="ECO:0000313" key="2">
    <source>
        <dbReference type="EMBL" id="GFY73798.1"/>
    </source>
</evidence>
<keyword evidence="3" id="KW-1185">Reference proteome</keyword>
<name>A0A8X6YN07_9ARAC</name>
<organism evidence="2 3">
    <name type="scientific">Trichonephila inaurata madagascariensis</name>
    <dbReference type="NCBI Taxonomy" id="2747483"/>
    <lineage>
        <taxon>Eukaryota</taxon>
        <taxon>Metazoa</taxon>
        <taxon>Ecdysozoa</taxon>
        <taxon>Arthropoda</taxon>
        <taxon>Chelicerata</taxon>
        <taxon>Arachnida</taxon>
        <taxon>Araneae</taxon>
        <taxon>Araneomorphae</taxon>
        <taxon>Entelegynae</taxon>
        <taxon>Araneoidea</taxon>
        <taxon>Nephilidae</taxon>
        <taxon>Trichonephila</taxon>
        <taxon>Trichonephila inaurata</taxon>
    </lineage>
</organism>
<protein>
    <submittedName>
        <fullName evidence="2">Uncharacterized protein</fullName>
    </submittedName>
</protein>
<dbReference type="Proteomes" id="UP000886998">
    <property type="component" value="Unassembled WGS sequence"/>
</dbReference>
<proteinExistence type="predicted"/>
<feature type="compositionally biased region" description="Basic and acidic residues" evidence="1">
    <location>
        <begin position="45"/>
        <end position="71"/>
    </location>
</feature>
<feature type="region of interest" description="Disordered" evidence="1">
    <location>
        <begin position="45"/>
        <end position="81"/>
    </location>
</feature>
<sequence>MPRVLYTERFCKDLLLAPGNRSNDTHEIWQRAHYIQRRIWQRLGRPDRKGPKEVSEKTEDEKKRGRRKEDGWTMDYNLVPS</sequence>
<evidence type="ECO:0000256" key="1">
    <source>
        <dbReference type="SAM" id="MobiDB-lite"/>
    </source>
</evidence>
<dbReference type="AlphaFoldDB" id="A0A8X6YN07"/>
<evidence type="ECO:0000313" key="3">
    <source>
        <dbReference type="Proteomes" id="UP000886998"/>
    </source>
</evidence>
<dbReference type="EMBL" id="BMAV01020359">
    <property type="protein sequence ID" value="GFY73798.1"/>
    <property type="molecule type" value="Genomic_DNA"/>
</dbReference>
<comment type="caution">
    <text evidence="2">The sequence shown here is derived from an EMBL/GenBank/DDBJ whole genome shotgun (WGS) entry which is preliminary data.</text>
</comment>
<reference evidence="2" key="1">
    <citation type="submission" date="2020-08" db="EMBL/GenBank/DDBJ databases">
        <title>Multicomponent nature underlies the extraordinary mechanical properties of spider dragline silk.</title>
        <authorList>
            <person name="Kono N."/>
            <person name="Nakamura H."/>
            <person name="Mori M."/>
            <person name="Yoshida Y."/>
            <person name="Ohtoshi R."/>
            <person name="Malay A.D."/>
            <person name="Moran D.A.P."/>
            <person name="Tomita M."/>
            <person name="Numata K."/>
            <person name="Arakawa K."/>
        </authorList>
    </citation>
    <scope>NUCLEOTIDE SEQUENCE</scope>
</reference>